<evidence type="ECO:0000313" key="3">
    <source>
        <dbReference type="EMBL" id="SFI19382.1"/>
    </source>
</evidence>
<dbReference type="STRING" id="69895.SAMN05192551_10842"/>
<dbReference type="GO" id="GO:0005829">
    <property type="term" value="C:cytosol"/>
    <property type="evidence" value="ECO:0007669"/>
    <property type="project" value="TreeGrafter"/>
</dbReference>
<reference evidence="4" key="1">
    <citation type="submission" date="2016-10" db="EMBL/GenBank/DDBJ databases">
        <authorList>
            <person name="Varghese N."/>
            <person name="Submissions S."/>
        </authorList>
    </citation>
    <scope>NUCLEOTIDE SEQUENCE [LARGE SCALE GENOMIC DNA]</scope>
    <source>
        <strain evidence="4">Z-7934</strain>
    </source>
</reference>
<dbReference type="Gene3D" id="3.40.50.720">
    <property type="entry name" value="NAD(P)-binding Rossmann-like Domain"/>
    <property type="match status" value="1"/>
</dbReference>
<dbReference type="GO" id="GO:0009361">
    <property type="term" value="C:succinate-CoA ligase complex (ADP-forming)"/>
    <property type="evidence" value="ECO:0007669"/>
    <property type="project" value="TreeGrafter"/>
</dbReference>
<keyword evidence="4" id="KW-1185">Reference proteome</keyword>
<dbReference type="Proteomes" id="UP000199287">
    <property type="component" value="Unassembled WGS sequence"/>
</dbReference>
<dbReference type="RefSeq" id="WP_093373059.1">
    <property type="nucleotide sequence ID" value="NZ_FOQA01000008.1"/>
</dbReference>
<dbReference type="InterPro" id="IPR016102">
    <property type="entry name" value="Succinyl-CoA_synth-like"/>
</dbReference>
<gene>
    <name evidence="3" type="ORF">SAMN05192551_10842</name>
</gene>
<sequence length="518" mass="56850">MTLKSHVKKNAYYDSVVLMQVTKELKKTEGIQEVIVGMGTDLNKELAENLGLLTEEIKNATANDFFVTLEGEEKIDMEEILLKIKELLNQKKTSGGEDYRPATLRSAMKVMPEANLAIFSIPGEYAFDEVKKALEQDLHVMLFSDNVSIEEEKELKELAQEKGLLMMGPDCGTAIINHTPLAFANVVKPGNIGIVGASGTGTQEVSVIIDKLGAGVSQVIGTGGRDLKEEIGGTMMLMGIDALEKDEKTEVIVLISKPPSEKVAHKILERVKACSKPVIVDFIDGDRKMIESYGAYACISLEDTAQKAVALSKGEKPKDFDGFSIDEKLIDKMVENELSKYSQKQRYVRGLYTGGTLAEEAQTILTESIGEIFSNKPKKPERKLANVFKSEKHTVVDLGEDEFTIGKPHPMIDPSGRADRIVEEGRDEEVAVLLMDMVLGYGAHEDPAGEMIESIQQAKSQMESVNGHLTVVASICGTEGDPQDMEESRKKLEDAGVILLPSNAQAVKFVEKILKRIQ</sequence>
<dbReference type="GO" id="GO:0006099">
    <property type="term" value="P:tricarboxylic acid cycle"/>
    <property type="evidence" value="ECO:0007669"/>
    <property type="project" value="TreeGrafter"/>
</dbReference>
<dbReference type="Pfam" id="PF00549">
    <property type="entry name" value="Ligase_CoA"/>
    <property type="match status" value="1"/>
</dbReference>
<name>A0A1I3G821_9FIRM</name>
<dbReference type="PANTHER" id="PTHR11117">
    <property type="entry name" value="SUCCINYL-COA LIGASE SUBUNIT ALPHA"/>
    <property type="match status" value="1"/>
</dbReference>
<dbReference type="GO" id="GO:0004775">
    <property type="term" value="F:succinate-CoA ligase (ADP-forming) activity"/>
    <property type="evidence" value="ECO:0007669"/>
    <property type="project" value="TreeGrafter"/>
</dbReference>
<dbReference type="OrthoDB" id="6193532at2"/>
<feature type="domain" description="ATP-citrate synthase/succinyl-CoA ligase C-terminal" evidence="1">
    <location>
        <begin position="351"/>
        <end position="510"/>
    </location>
</feature>
<dbReference type="AlphaFoldDB" id="A0A1I3G821"/>
<feature type="domain" description="CoA-binding" evidence="2">
    <location>
        <begin position="188"/>
        <end position="280"/>
    </location>
</feature>
<dbReference type="EMBL" id="FOQA01000008">
    <property type="protein sequence ID" value="SFI19382.1"/>
    <property type="molecule type" value="Genomic_DNA"/>
</dbReference>
<dbReference type="Gene3D" id="3.40.50.261">
    <property type="entry name" value="Succinyl-CoA synthetase domains"/>
    <property type="match status" value="2"/>
</dbReference>
<dbReference type="InterPro" id="IPR003781">
    <property type="entry name" value="CoA-bd"/>
</dbReference>
<dbReference type="Pfam" id="PF02629">
    <property type="entry name" value="CoA_binding"/>
    <property type="match status" value="1"/>
</dbReference>
<accession>A0A1I3G821</accession>
<evidence type="ECO:0000259" key="1">
    <source>
        <dbReference type="Pfam" id="PF00549"/>
    </source>
</evidence>
<evidence type="ECO:0000259" key="2">
    <source>
        <dbReference type="Pfam" id="PF02629"/>
    </source>
</evidence>
<dbReference type="NCBIfam" id="NF004760">
    <property type="entry name" value="PRK06091.1"/>
    <property type="match status" value="1"/>
</dbReference>
<dbReference type="PANTHER" id="PTHR11117:SF24">
    <property type="entry name" value="PROTEIN FDRA"/>
    <property type="match status" value="1"/>
</dbReference>
<organism evidence="3 4">
    <name type="scientific">Tindallia magadiensis</name>
    <dbReference type="NCBI Taxonomy" id="69895"/>
    <lineage>
        <taxon>Bacteria</taxon>
        <taxon>Bacillati</taxon>
        <taxon>Bacillota</taxon>
        <taxon>Clostridia</taxon>
        <taxon>Peptostreptococcales</taxon>
        <taxon>Tindalliaceae</taxon>
        <taxon>Tindallia</taxon>
    </lineage>
</organism>
<dbReference type="SUPFAM" id="SSF52210">
    <property type="entry name" value="Succinyl-CoA synthetase domains"/>
    <property type="match status" value="2"/>
</dbReference>
<protein>
    <submittedName>
        <fullName evidence="3">FdrA protein</fullName>
    </submittedName>
</protein>
<dbReference type="GO" id="GO:0004776">
    <property type="term" value="F:succinate-CoA ligase (GDP-forming) activity"/>
    <property type="evidence" value="ECO:0007669"/>
    <property type="project" value="TreeGrafter"/>
</dbReference>
<evidence type="ECO:0000313" key="4">
    <source>
        <dbReference type="Proteomes" id="UP000199287"/>
    </source>
</evidence>
<proteinExistence type="predicted"/>
<dbReference type="InterPro" id="IPR005811">
    <property type="entry name" value="SUCC_ACL_C"/>
</dbReference>